<accession>A0A8B9K1E2</accession>
<dbReference type="PANTHER" id="PTHR11453">
    <property type="entry name" value="ANION EXCHANGE PROTEIN"/>
    <property type="match status" value="1"/>
</dbReference>
<comment type="subcellular location">
    <subcellularLocation>
        <location evidence="2">Apical cell membrane</location>
    </subcellularLocation>
    <subcellularLocation>
        <location evidence="1">Basolateral cell membrane</location>
    </subcellularLocation>
    <subcellularLocation>
        <location evidence="3">Cell membrane</location>
        <topology evidence="3">Multi-pass membrane protein</topology>
    </subcellularLocation>
</comment>
<evidence type="ECO:0000313" key="19">
    <source>
        <dbReference type="Ensembl" id="ENSAMXP00005029050.1"/>
    </source>
</evidence>
<feature type="transmembrane region" description="Helical" evidence="16">
    <location>
        <begin position="826"/>
        <end position="845"/>
    </location>
</feature>
<dbReference type="FunFam" id="1.10.287.570:FF:000001">
    <property type="entry name" value="Anion exchange protein"/>
    <property type="match status" value="1"/>
</dbReference>
<dbReference type="Pfam" id="PF00955">
    <property type="entry name" value="HCO3_cotransp"/>
    <property type="match status" value="2"/>
</dbReference>
<keyword evidence="8 16" id="KW-1133">Transmembrane helix</keyword>
<keyword evidence="12" id="KW-1015">Disulfide bond</keyword>
<feature type="transmembrane region" description="Helical" evidence="16">
    <location>
        <begin position="678"/>
        <end position="696"/>
    </location>
</feature>
<name>A0A8B9K1E2_ASTMX</name>
<dbReference type="Ensembl" id="ENSAMXT00005031864.1">
    <property type="protein sequence ID" value="ENSAMXP00005029050.1"/>
    <property type="gene ID" value="ENSAMXG00005009826.1"/>
</dbReference>
<keyword evidence="10" id="KW-0406">Ion transport</keyword>
<evidence type="ECO:0000256" key="7">
    <source>
        <dbReference type="ARBA" id="ARBA00022692"/>
    </source>
</evidence>
<feature type="compositionally biased region" description="Acidic residues" evidence="15">
    <location>
        <begin position="321"/>
        <end position="331"/>
    </location>
</feature>
<feature type="region of interest" description="Disordered" evidence="15">
    <location>
        <begin position="55"/>
        <end position="97"/>
    </location>
</feature>
<sequence>YSPLPPLISVCMCVFCEEAIVDHGKTSSATHTNFEKEELESHRAVYVGVHVPLGKESRRRHRHRGHRHHRKRNRERDSDLEAGERESPTYDTPSQRVQCILGTEDDDVEHVPHELFTELDELSVRHGNTEWRETARWLKFEEDVEDGGERWSKPYVATLSLHSLFELRSCILNGTVLLDMRADSIEDIADMVIDSMVASGQLDDSLRQKVREAVLKRHHHQNERKLSNRFPLAVRSLADIGEGLSASRNSLLKLGGSISNLSQRRESRVSMLLNHLLPGPAHGHSPSPSPQNTPPSSRRSGSAHRPPVHLDIPSVVVSPPVEDEETEGISAEEDALEFTACEGLLVSAGSLSGSMDAGRPSENRSKPNSKDGSTVDLSKVDMNFMRKIPPGAEASNVLVGEVDFLDRPIIAFVRLSPAVLLTGLTEVPVPTRFLFLLLGPYGKGPQYHEIGRSMATLMTDEIFHDVAYKAKDRADLLSGIDEFLDQVTVLPPGEWDPTIRIEPPKNVPSQMKRKGLSQANGMASSAEPPEEEEHHAGPELQRTGRVFGGLVNDVKRKAPFYWSDIVDGLSLQCVASVLFLYCACMSPVITFGGLLGEATRSNIVSVIYTHIHKLGNVFFCGCVGFVGSACGHHGPFIPDVLFWSIILFFTTFFLSSFLKQFKTERYFPTRVRSTISDFAVFLTILVMVLVDFLMGIPSPKLNVPDRFEPTSKHRGWFISPLDSNPWWTMLVSVIPALLCTILIFMDQQITAVIINRKEHKLKKGCGYHLDLLVVAVMLGVCSIMGLPWFVAATVLSISHVNSLKLESSCSAPGEQPKFLGIREQRLTGVLIFTLMGCSVFMTSVLKFIPMPVLYGVFLYMGVSSLKGIQFFDRIKLFGMPAKHQPDLIYLRYVPLWKVHIFTLVQLTCLVLLWVIKASSARVVFPMMVLALVFIRKLLDFFFTKRELSWLDDLMPESKKKKEDDKKKKKAKQVGNSGAQPYTESN</sequence>
<evidence type="ECO:0000259" key="17">
    <source>
        <dbReference type="Pfam" id="PF00955"/>
    </source>
</evidence>
<evidence type="ECO:0000256" key="8">
    <source>
        <dbReference type="ARBA" id="ARBA00022989"/>
    </source>
</evidence>
<dbReference type="InterPro" id="IPR016152">
    <property type="entry name" value="PTrfase/Anion_transptr"/>
</dbReference>
<feature type="region of interest" description="Disordered" evidence="15">
    <location>
        <begin position="957"/>
        <end position="985"/>
    </location>
</feature>
<keyword evidence="5" id="KW-0813">Transport</keyword>
<dbReference type="GO" id="GO:0016324">
    <property type="term" value="C:apical plasma membrane"/>
    <property type="evidence" value="ECO:0007669"/>
    <property type="project" value="UniProtKB-SubCell"/>
</dbReference>
<feature type="region of interest" description="Disordered" evidence="15">
    <location>
        <begin position="351"/>
        <end position="375"/>
    </location>
</feature>
<dbReference type="FunFam" id="3.40.930.10:FF:000001">
    <property type="entry name" value="Anion exchange protein"/>
    <property type="match status" value="1"/>
</dbReference>
<dbReference type="GO" id="GO:0005452">
    <property type="term" value="F:solute:inorganic anion antiporter activity"/>
    <property type="evidence" value="ECO:0007669"/>
    <property type="project" value="InterPro"/>
</dbReference>
<dbReference type="GO" id="GO:0008510">
    <property type="term" value="F:sodium:bicarbonate symporter activity"/>
    <property type="evidence" value="ECO:0007669"/>
    <property type="project" value="TreeGrafter"/>
</dbReference>
<evidence type="ECO:0000256" key="16">
    <source>
        <dbReference type="SAM" id="Phobius"/>
    </source>
</evidence>
<feature type="transmembrane region" description="Helical" evidence="16">
    <location>
        <begin position="766"/>
        <end position="790"/>
    </location>
</feature>
<dbReference type="GO" id="GO:0008509">
    <property type="term" value="F:monoatomic anion transmembrane transporter activity"/>
    <property type="evidence" value="ECO:0007669"/>
    <property type="project" value="InterPro"/>
</dbReference>
<feature type="compositionally biased region" description="Polar residues" evidence="15">
    <location>
        <begin position="973"/>
        <end position="985"/>
    </location>
</feature>
<evidence type="ECO:0000256" key="13">
    <source>
        <dbReference type="ARBA" id="ARBA00023180"/>
    </source>
</evidence>
<reference evidence="19" key="1">
    <citation type="submission" date="2025-08" db="UniProtKB">
        <authorList>
            <consortium name="Ensembl"/>
        </authorList>
    </citation>
    <scope>IDENTIFICATION</scope>
</reference>
<feature type="transmembrane region" description="Helical" evidence="16">
    <location>
        <begin position="895"/>
        <end position="915"/>
    </location>
</feature>
<feature type="transmembrane region" description="Helical" evidence="16">
    <location>
        <begin position="726"/>
        <end position="745"/>
    </location>
</feature>
<evidence type="ECO:0000256" key="2">
    <source>
        <dbReference type="ARBA" id="ARBA00004221"/>
    </source>
</evidence>
<evidence type="ECO:0000313" key="20">
    <source>
        <dbReference type="Proteomes" id="UP000694621"/>
    </source>
</evidence>
<evidence type="ECO:0000256" key="1">
    <source>
        <dbReference type="ARBA" id="ARBA00004187"/>
    </source>
</evidence>
<evidence type="ECO:0000256" key="6">
    <source>
        <dbReference type="ARBA" id="ARBA00022475"/>
    </source>
</evidence>
<keyword evidence="9" id="KW-0915">Sodium</keyword>
<evidence type="ECO:0000256" key="10">
    <source>
        <dbReference type="ARBA" id="ARBA00023065"/>
    </source>
</evidence>
<comment type="similarity">
    <text evidence="4">Belongs to the anion exchanger (TC 2.A.31) family.</text>
</comment>
<feature type="domain" description="Bicarbonate transporter-like transmembrane" evidence="17">
    <location>
        <begin position="627"/>
        <end position="955"/>
    </location>
</feature>
<feature type="transmembrane region" description="Helical" evidence="16">
    <location>
        <begin position="640"/>
        <end position="658"/>
    </location>
</feature>
<keyword evidence="13" id="KW-0325">Glycoprotein</keyword>
<evidence type="ECO:0000256" key="11">
    <source>
        <dbReference type="ARBA" id="ARBA00023136"/>
    </source>
</evidence>
<dbReference type="InterPro" id="IPR003020">
    <property type="entry name" value="HCO3_transpt_euk"/>
</dbReference>
<feature type="compositionally biased region" description="Basic residues" evidence="15">
    <location>
        <begin position="57"/>
        <end position="73"/>
    </location>
</feature>
<feature type="region of interest" description="Disordered" evidence="15">
    <location>
        <begin position="498"/>
        <end position="539"/>
    </location>
</feature>
<feature type="region of interest" description="Disordered" evidence="15">
    <location>
        <begin position="276"/>
        <end position="331"/>
    </location>
</feature>
<evidence type="ECO:0000256" key="15">
    <source>
        <dbReference type="SAM" id="MobiDB-lite"/>
    </source>
</evidence>
<evidence type="ECO:0000256" key="12">
    <source>
        <dbReference type="ARBA" id="ARBA00023157"/>
    </source>
</evidence>
<feature type="domain" description="Band 3 cytoplasmic" evidence="18">
    <location>
        <begin position="113"/>
        <end position="247"/>
    </location>
</feature>
<feature type="transmembrane region" description="Helical" evidence="16">
    <location>
        <begin position="922"/>
        <end position="942"/>
    </location>
</feature>
<feature type="compositionally biased region" description="Basic and acidic residues" evidence="15">
    <location>
        <begin position="359"/>
        <end position="369"/>
    </location>
</feature>
<evidence type="ECO:0000256" key="3">
    <source>
        <dbReference type="ARBA" id="ARBA00004651"/>
    </source>
</evidence>
<keyword evidence="11 16" id="KW-0472">Membrane</keyword>
<dbReference type="Gene3D" id="3.40.930.10">
    <property type="entry name" value="Mannitol-specific EII, Chain A"/>
    <property type="match status" value="1"/>
</dbReference>
<feature type="transmembrane region" description="Helical" evidence="16">
    <location>
        <begin position="574"/>
        <end position="595"/>
    </location>
</feature>
<organism evidence="19 20">
    <name type="scientific">Astyanax mexicanus</name>
    <name type="common">Blind cave fish</name>
    <name type="synonym">Astyanax fasciatus mexicanus</name>
    <dbReference type="NCBI Taxonomy" id="7994"/>
    <lineage>
        <taxon>Eukaryota</taxon>
        <taxon>Metazoa</taxon>
        <taxon>Chordata</taxon>
        <taxon>Craniata</taxon>
        <taxon>Vertebrata</taxon>
        <taxon>Euteleostomi</taxon>
        <taxon>Actinopterygii</taxon>
        <taxon>Neopterygii</taxon>
        <taxon>Teleostei</taxon>
        <taxon>Ostariophysi</taxon>
        <taxon>Characiformes</taxon>
        <taxon>Characoidei</taxon>
        <taxon>Acestrorhamphidae</taxon>
        <taxon>Acestrorhamphinae</taxon>
        <taxon>Astyanax</taxon>
    </lineage>
</organism>
<dbReference type="InterPro" id="IPR011531">
    <property type="entry name" value="HCO3_transpt-like_TM_dom"/>
</dbReference>
<feature type="domain" description="Band 3 cytoplasmic" evidence="18">
    <location>
        <begin position="369"/>
        <end position="497"/>
    </location>
</feature>
<evidence type="ECO:0000256" key="14">
    <source>
        <dbReference type="ARBA" id="ARBA00023201"/>
    </source>
</evidence>
<feature type="domain" description="Bicarbonate transporter-like transmembrane" evidence="17">
    <location>
        <begin position="545"/>
        <end position="604"/>
    </location>
</feature>
<dbReference type="AlphaFoldDB" id="A0A8B9K1E2"/>
<evidence type="ECO:0000259" key="18">
    <source>
        <dbReference type="Pfam" id="PF07565"/>
    </source>
</evidence>
<dbReference type="InterPro" id="IPR013769">
    <property type="entry name" value="Band3_cytoplasmic_dom"/>
</dbReference>
<evidence type="ECO:0000256" key="9">
    <source>
        <dbReference type="ARBA" id="ARBA00023053"/>
    </source>
</evidence>
<feature type="compositionally biased region" description="Basic and acidic residues" evidence="15">
    <location>
        <begin position="74"/>
        <end position="88"/>
    </location>
</feature>
<protein>
    <submittedName>
        <fullName evidence="19">Solute carrier family 4 member 7</fullName>
    </submittedName>
</protein>
<dbReference type="Pfam" id="PF07565">
    <property type="entry name" value="Band_3_cyto"/>
    <property type="match status" value="2"/>
</dbReference>
<keyword evidence="6" id="KW-1003">Cell membrane</keyword>
<dbReference type="GO" id="GO:0051453">
    <property type="term" value="P:regulation of intracellular pH"/>
    <property type="evidence" value="ECO:0007669"/>
    <property type="project" value="TreeGrafter"/>
</dbReference>
<keyword evidence="7 16" id="KW-0812">Transmembrane</keyword>
<dbReference type="GO" id="GO:0016323">
    <property type="term" value="C:basolateral plasma membrane"/>
    <property type="evidence" value="ECO:0007669"/>
    <property type="project" value="UniProtKB-SubCell"/>
</dbReference>
<dbReference type="Proteomes" id="UP000694621">
    <property type="component" value="Unplaced"/>
</dbReference>
<dbReference type="PANTHER" id="PTHR11453:SF105">
    <property type="entry name" value="SODIUM BICARBONATE COTRANSPORTER 3"/>
    <property type="match status" value="1"/>
</dbReference>
<feature type="transmembrane region" description="Helical" evidence="16">
    <location>
        <begin position="852"/>
        <end position="871"/>
    </location>
</feature>
<proteinExistence type="inferred from homology"/>
<evidence type="ECO:0000256" key="4">
    <source>
        <dbReference type="ARBA" id="ARBA00010993"/>
    </source>
</evidence>
<evidence type="ECO:0000256" key="5">
    <source>
        <dbReference type="ARBA" id="ARBA00022448"/>
    </source>
</evidence>
<keyword evidence="14" id="KW-0739">Sodium transport</keyword>
<dbReference type="SUPFAM" id="SSF55804">
    <property type="entry name" value="Phoshotransferase/anion transport protein"/>
    <property type="match status" value="1"/>
</dbReference>
<dbReference type="Gene3D" id="1.10.287.570">
    <property type="entry name" value="Helical hairpin bin"/>
    <property type="match status" value="1"/>
</dbReference>
<dbReference type="PRINTS" id="PR01231">
    <property type="entry name" value="HCO3TRNSPORT"/>
</dbReference>